<dbReference type="Pfam" id="PF03195">
    <property type="entry name" value="LOB"/>
    <property type="match status" value="1"/>
</dbReference>
<name>A0AAX6HSH1_IRIPA</name>
<evidence type="ECO:0000313" key="5">
    <source>
        <dbReference type="EMBL" id="KAJ6843651.1"/>
    </source>
</evidence>
<reference evidence="5" key="2">
    <citation type="submission" date="2023-04" db="EMBL/GenBank/DDBJ databases">
        <authorList>
            <person name="Bruccoleri R.E."/>
            <person name="Oakeley E.J."/>
            <person name="Faust A.-M."/>
            <person name="Dessus-Babus S."/>
            <person name="Altorfer M."/>
            <person name="Burckhardt D."/>
            <person name="Oertli M."/>
            <person name="Naumann U."/>
            <person name="Petersen F."/>
            <person name="Wong J."/>
        </authorList>
    </citation>
    <scope>NUCLEOTIDE SEQUENCE</scope>
    <source>
        <strain evidence="5">GSM-AAB239-AS_SAM_17_03QT</strain>
        <tissue evidence="5">Leaf</tissue>
    </source>
</reference>
<comment type="similarity">
    <text evidence="1">Belongs to the LOB domain-containing protein family.</text>
</comment>
<proteinExistence type="inferred from homology"/>
<gene>
    <name evidence="4" type="ORF">M6B38_135460</name>
    <name evidence="5" type="ORF">M6B38_296175</name>
</gene>
<dbReference type="PROSITE" id="PS50891">
    <property type="entry name" value="LOB"/>
    <property type="match status" value="1"/>
</dbReference>
<dbReference type="AlphaFoldDB" id="A0AAX6HSH1"/>
<dbReference type="EMBL" id="JANAVB010029217">
    <property type="protein sequence ID" value="KAJ6815146.1"/>
    <property type="molecule type" value="Genomic_DNA"/>
</dbReference>
<evidence type="ECO:0000256" key="2">
    <source>
        <dbReference type="SAM" id="MobiDB-lite"/>
    </source>
</evidence>
<dbReference type="PANTHER" id="PTHR31301:SF58">
    <property type="entry name" value="LOB DOMAIN-CONTAINING PROTEIN 3"/>
    <property type="match status" value="1"/>
</dbReference>
<sequence>MKEVMLGRKQGAVSPCAACKLLRRRCSQDCLFAPYFPADEPHKFANVHKVFGASNVNKLLQELPVQHRSDAVSSMVYEANARVRDPVYGCVGAISSLQHQVDALQTQLALAQAKMVHMRVRHAAHLAQLGHYHHSPSSTGTAAAATDNNASSRGSPASASAVASAPMSTPAAAAASSPELMEMHHHAKSFFALDMVDQTNMGQLMWSC</sequence>
<organism evidence="5 6">
    <name type="scientific">Iris pallida</name>
    <name type="common">Sweet iris</name>
    <dbReference type="NCBI Taxonomy" id="29817"/>
    <lineage>
        <taxon>Eukaryota</taxon>
        <taxon>Viridiplantae</taxon>
        <taxon>Streptophyta</taxon>
        <taxon>Embryophyta</taxon>
        <taxon>Tracheophyta</taxon>
        <taxon>Spermatophyta</taxon>
        <taxon>Magnoliopsida</taxon>
        <taxon>Liliopsida</taxon>
        <taxon>Asparagales</taxon>
        <taxon>Iridaceae</taxon>
        <taxon>Iridoideae</taxon>
        <taxon>Irideae</taxon>
        <taxon>Iris</taxon>
    </lineage>
</organism>
<protein>
    <submittedName>
        <fullName evidence="5">LOB domain-containing protein 4</fullName>
    </submittedName>
</protein>
<reference evidence="5" key="1">
    <citation type="journal article" date="2023" name="GigaByte">
        <title>Genome assembly of the bearded iris, Iris pallida Lam.</title>
        <authorList>
            <person name="Bruccoleri R.E."/>
            <person name="Oakeley E.J."/>
            <person name="Faust A.M.E."/>
            <person name="Altorfer M."/>
            <person name="Dessus-Babus S."/>
            <person name="Burckhardt D."/>
            <person name="Oertli M."/>
            <person name="Naumann U."/>
            <person name="Petersen F."/>
            <person name="Wong J."/>
        </authorList>
    </citation>
    <scope>NUCLEOTIDE SEQUENCE</scope>
    <source>
        <strain evidence="5">GSM-AAB239-AS_SAM_17_03QT</strain>
    </source>
</reference>
<dbReference type="PANTHER" id="PTHR31301">
    <property type="entry name" value="LOB DOMAIN-CONTAINING PROTEIN 4-RELATED"/>
    <property type="match status" value="1"/>
</dbReference>
<dbReference type="InterPro" id="IPR004883">
    <property type="entry name" value="LOB"/>
</dbReference>
<evidence type="ECO:0000259" key="3">
    <source>
        <dbReference type="PROSITE" id="PS50891"/>
    </source>
</evidence>
<feature type="compositionally biased region" description="Low complexity" evidence="2">
    <location>
        <begin position="135"/>
        <end position="165"/>
    </location>
</feature>
<accession>A0AAX6HSH1</accession>
<feature type="region of interest" description="Disordered" evidence="2">
    <location>
        <begin position="132"/>
        <end position="165"/>
    </location>
</feature>
<evidence type="ECO:0000256" key="1">
    <source>
        <dbReference type="ARBA" id="ARBA00005474"/>
    </source>
</evidence>
<comment type="caution">
    <text evidence="5">The sequence shown here is derived from an EMBL/GenBank/DDBJ whole genome shotgun (WGS) entry which is preliminary data.</text>
</comment>
<dbReference type="Proteomes" id="UP001140949">
    <property type="component" value="Unassembled WGS sequence"/>
</dbReference>
<evidence type="ECO:0000313" key="4">
    <source>
        <dbReference type="EMBL" id="KAJ6815146.1"/>
    </source>
</evidence>
<evidence type="ECO:0000313" key="6">
    <source>
        <dbReference type="Proteomes" id="UP001140949"/>
    </source>
</evidence>
<dbReference type="EMBL" id="JANAVB010007178">
    <property type="protein sequence ID" value="KAJ6843651.1"/>
    <property type="molecule type" value="Genomic_DNA"/>
</dbReference>
<feature type="domain" description="LOB" evidence="3">
    <location>
        <begin position="14"/>
        <end position="115"/>
    </location>
</feature>
<keyword evidence="6" id="KW-1185">Reference proteome</keyword>